<dbReference type="InterPro" id="IPR009562">
    <property type="entry name" value="DUF1178"/>
</dbReference>
<evidence type="ECO:0000313" key="1">
    <source>
        <dbReference type="EMBL" id="PTN01669.1"/>
    </source>
</evidence>
<keyword evidence="2" id="KW-1185">Reference proteome</keyword>
<dbReference type="Proteomes" id="UP000243859">
    <property type="component" value="Unassembled WGS sequence"/>
</dbReference>
<dbReference type="EMBL" id="QAAA01000011">
    <property type="protein sequence ID" value="PTN01669.1"/>
    <property type="molecule type" value="Genomic_DNA"/>
</dbReference>
<reference evidence="1 2" key="1">
    <citation type="submission" date="2018-04" db="EMBL/GenBank/DDBJ databases">
        <title>Genomic Encyclopedia of Archaeal and Bacterial Type Strains, Phase II (KMG-II): from individual species to whole genera.</title>
        <authorList>
            <person name="Goeker M."/>
        </authorList>
    </citation>
    <scope>NUCLEOTIDE SEQUENCE [LARGE SCALE GENOMIC DNA]</scope>
    <source>
        <strain evidence="1 2">DSM 18064</strain>
    </source>
</reference>
<gene>
    <name evidence="1" type="ORF">C8N32_11168</name>
</gene>
<sequence>MIRYSLTCANGHSFDSWFQSAEAFDTLLTRGMVSCVTCGCADVRKDLMAPGVVKPRKTPLSTPTTDTERKLAALRREVEKNSEYVGLRFAQEAREIHAGDAPHRSIHGEARPEEARALIEEGIPVAPLPFAPRRKTN</sequence>
<protein>
    <recommendedName>
        <fullName evidence="3">DUF1178 family protein</fullName>
    </recommendedName>
</protein>
<evidence type="ECO:0008006" key="3">
    <source>
        <dbReference type="Google" id="ProtNLM"/>
    </source>
</evidence>
<accession>A0A2T5BR09</accession>
<dbReference type="AlphaFoldDB" id="A0A2T5BR09"/>
<dbReference type="Pfam" id="PF06676">
    <property type="entry name" value="DUF1178"/>
    <property type="match status" value="1"/>
</dbReference>
<dbReference type="OrthoDB" id="9799894at2"/>
<dbReference type="RefSeq" id="WP_107892876.1">
    <property type="nucleotide sequence ID" value="NZ_NHSI01000064.1"/>
</dbReference>
<evidence type="ECO:0000313" key="2">
    <source>
        <dbReference type="Proteomes" id="UP000243859"/>
    </source>
</evidence>
<comment type="caution">
    <text evidence="1">The sequence shown here is derived from an EMBL/GenBank/DDBJ whole genome shotgun (WGS) entry which is preliminary data.</text>
</comment>
<name>A0A2T5BR09_9RHOB</name>
<dbReference type="PIRSF" id="PIRSF032131">
    <property type="entry name" value="UCP032131"/>
    <property type="match status" value="1"/>
</dbReference>
<organism evidence="1 2">
    <name type="scientific">Rhodovulum imhoffii</name>
    <dbReference type="NCBI Taxonomy" id="365340"/>
    <lineage>
        <taxon>Bacteria</taxon>
        <taxon>Pseudomonadati</taxon>
        <taxon>Pseudomonadota</taxon>
        <taxon>Alphaproteobacteria</taxon>
        <taxon>Rhodobacterales</taxon>
        <taxon>Paracoccaceae</taxon>
        <taxon>Rhodovulum</taxon>
    </lineage>
</organism>
<proteinExistence type="predicted"/>